<evidence type="ECO:0000313" key="2">
    <source>
        <dbReference type="Proteomes" id="UP000293613"/>
    </source>
</evidence>
<dbReference type="GO" id="GO:0003676">
    <property type="term" value="F:nucleic acid binding"/>
    <property type="evidence" value="ECO:0007669"/>
    <property type="project" value="InterPro"/>
</dbReference>
<dbReference type="Proteomes" id="UP000293613">
    <property type="component" value="Unassembled WGS sequence"/>
</dbReference>
<dbReference type="RefSeq" id="WP_130077406.1">
    <property type="nucleotide sequence ID" value="NZ_RSCO01000020.1"/>
</dbReference>
<comment type="caution">
    <text evidence="1">The sequence shown here is derived from an EMBL/GenBank/DDBJ whole genome shotgun (WGS) entry which is preliminary data.</text>
</comment>
<dbReference type="InterPro" id="IPR002052">
    <property type="entry name" value="DNA_methylase_N6_adenine_CS"/>
</dbReference>
<dbReference type="GO" id="GO:0008168">
    <property type="term" value="F:methyltransferase activity"/>
    <property type="evidence" value="ECO:0007669"/>
    <property type="project" value="InterPro"/>
</dbReference>
<reference evidence="1 2" key="1">
    <citation type="journal article" date="2019" name="Appl. Environ. Microbiol.">
        <title>Dissecting the evolutionary development of the Bifidobacterium animalis species through comparative genomics analyses.</title>
        <authorList>
            <person name="Lugli G.A."/>
            <person name="Mancino W."/>
            <person name="Milani C."/>
            <person name="Duranti S."/>
            <person name="Mancabelli L."/>
            <person name="Napoli S."/>
            <person name="Mangifesta M."/>
            <person name="Viappiani A."/>
            <person name="Anzalone R."/>
            <person name="Longhi G."/>
            <person name="van Sinderen D."/>
            <person name="Ventura M."/>
            <person name="Turroni F."/>
        </authorList>
    </citation>
    <scope>NUCLEOTIDE SEQUENCE [LARGE SCALE GENOMIC DNA]</scope>
    <source>
        <strain evidence="1 2">2011B</strain>
    </source>
</reference>
<name>A0A8B3RIY8_BIFAN</name>
<dbReference type="EMBL" id="RSCO01000020">
    <property type="protein sequence ID" value="RYM95316.1"/>
    <property type="molecule type" value="Genomic_DNA"/>
</dbReference>
<dbReference type="GO" id="GO:0004519">
    <property type="term" value="F:endonuclease activity"/>
    <property type="evidence" value="ECO:0007669"/>
    <property type="project" value="UniProtKB-KW"/>
</dbReference>
<keyword evidence="1" id="KW-0540">Nuclease</keyword>
<keyword evidence="1" id="KW-0255">Endonuclease</keyword>
<sequence>MAKRADLGAAKAAKKDEFYTQLTDIEKEMRYYRKHFKGKTVFCNCDDPFESNFFKYFVLNFNRLGLKKLIATCYATSPIANQQLSLFDVVESDGPVENKPYKAVVTKVYDTTGDGGVDMFDVAELFKQHENELTELEGDGDFRSEECLALLDEADIVVTNPPFSLFRDYVATLVERKKHFIIIGNVNAITYKEIFPLLKRDEMWIGASIHSGDRAFYVPDDYPLNAAGCGVDADGRKFIRVKGVRWYTNLDFRQRHDELILAKRYAPEKYHMYDNYDAINVDKTADIPCDYDGIMGVPITFLDKYSPDQFEIVALGHLKDNFTPTKTYINPKKHRKDGTVVSGESVNSDLAYAVEEQPVGQVYYSADNVDGYLMVPYARILIRNKHPEKPKEVH</sequence>
<gene>
    <name evidence="1" type="ORF">PG2011B_0785</name>
</gene>
<protein>
    <submittedName>
        <fullName evidence="1">Restriction endonuclease subunit M</fullName>
    </submittedName>
</protein>
<evidence type="ECO:0000313" key="1">
    <source>
        <dbReference type="EMBL" id="RYM95316.1"/>
    </source>
</evidence>
<accession>A0A8B3RIY8</accession>
<dbReference type="Pfam" id="PF13651">
    <property type="entry name" value="EcoRI_methylase"/>
    <property type="match status" value="1"/>
</dbReference>
<dbReference type="AlphaFoldDB" id="A0A8B3RIY8"/>
<dbReference type="GO" id="GO:0032259">
    <property type="term" value="P:methylation"/>
    <property type="evidence" value="ECO:0007669"/>
    <property type="project" value="InterPro"/>
</dbReference>
<proteinExistence type="predicted"/>
<keyword evidence="1" id="KW-0378">Hydrolase</keyword>
<dbReference type="InterPro" id="IPR025247">
    <property type="entry name" value="EcoRI-like_methylase"/>
</dbReference>
<dbReference type="PROSITE" id="PS00092">
    <property type="entry name" value="N6_MTASE"/>
    <property type="match status" value="1"/>
</dbReference>
<organism evidence="1 2">
    <name type="scientific">Bifidobacterium animalis subsp. lactis</name>
    <name type="common">Bifidobacterium lactis</name>
    <dbReference type="NCBI Taxonomy" id="302911"/>
    <lineage>
        <taxon>Bacteria</taxon>
        <taxon>Bacillati</taxon>
        <taxon>Actinomycetota</taxon>
        <taxon>Actinomycetes</taxon>
        <taxon>Bifidobacteriales</taxon>
        <taxon>Bifidobacteriaceae</taxon>
        <taxon>Bifidobacterium</taxon>
    </lineage>
</organism>